<evidence type="ECO:0000256" key="2">
    <source>
        <dbReference type="ARBA" id="ARBA00022618"/>
    </source>
</evidence>
<dbReference type="EMBL" id="JAGFNY010000010">
    <property type="protein sequence ID" value="MBW7570118.1"/>
    <property type="molecule type" value="Genomic_DNA"/>
</dbReference>
<name>A0ABS7DFN4_9GAMM</name>
<dbReference type="RefSeq" id="WP_219937337.1">
    <property type="nucleotide sequence ID" value="NZ_JAGFNY010000010.1"/>
</dbReference>
<dbReference type="EC" id="2.4.1.227" evidence="10"/>
<evidence type="ECO:0000259" key="13">
    <source>
        <dbReference type="Pfam" id="PF04101"/>
    </source>
</evidence>
<feature type="coiled-coil region" evidence="11">
    <location>
        <begin position="310"/>
        <end position="337"/>
    </location>
</feature>
<dbReference type="InterPro" id="IPR007235">
    <property type="entry name" value="Glyco_trans_28_C"/>
</dbReference>
<evidence type="ECO:0000256" key="10">
    <source>
        <dbReference type="HAMAP-Rule" id="MF_00033"/>
    </source>
</evidence>
<dbReference type="Gene3D" id="3.40.50.2000">
    <property type="entry name" value="Glycogen Phosphorylase B"/>
    <property type="match status" value="2"/>
</dbReference>
<keyword evidence="2 10" id="KW-0132">Cell division</keyword>
<feature type="domain" description="Glycosyltransferase family 28 N-terminal" evidence="12">
    <location>
        <begin position="6"/>
        <end position="142"/>
    </location>
</feature>
<feature type="binding site" evidence="10">
    <location>
        <begin position="13"/>
        <end position="15"/>
    </location>
    <ligand>
        <name>UDP-N-acetyl-alpha-D-glucosamine</name>
        <dbReference type="ChEBI" id="CHEBI:57705"/>
    </ligand>
</feature>
<comment type="similarity">
    <text evidence="10">Belongs to the glycosyltransferase 28 family. MurG subfamily.</text>
</comment>
<evidence type="ECO:0000256" key="4">
    <source>
        <dbReference type="ARBA" id="ARBA00022679"/>
    </source>
</evidence>
<comment type="subcellular location">
    <subcellularLocation>
        <location evidence="10">Cell membrane</location>
        <topology evidence="10">Peripheral membrane protein</topology>
        <orientation evidence="10">Cytoplasmic side</orientation>
    </subcellularLocation>
</comment>
<accession>A0ABS7DFN4</accession>
<gene>
    <name evidence="10 14" type="primary">murG</name>
    <name evidence="14" type="ORF">J5V48_04335</name>
</gene>
<feature type="domain" description="Glycosyl transferase family 28 C-terminal" evidence="13">
    <location>
        <begin position="183"/>
        <end position="342"/>
    </location>
</feature>
<evidence type="ECO:0000256" key="11">
    <source>
        <dbReference type="SAM" id="Coils"/>
    </source>
</evidence>
<protein>
    <recommendedName>
        <fullName evidence="10">UDP-N-acetylglucosamine--N-acetylmuramyl-(pentapeptide) pyrophosphoryl-undecaprenol N-acetylglucosamine transferase</fullName>
        <ecNumber evidence="10">2.4.1.227</ecNumber>
    </recommendedName>
    <alternativeName>
        <fullName evidence="10">Undecaprenyl-PP-MurNAc-pentapeptide-UDPGlcNAc GlcNAc transferase</fullName>
    </alternativeName>
</protein>
<keyword evidence="3 10" id="KW-0328">Glycosyltransferase</keyword>
<dbReference type="PANTHER" id="PTHR21015:SF22">
    <property type="entry name" value="GLYCOSYLTRANSFERASE"/>
    <property type="match status" value="1"/>
</dbReference>
<evidence type="ECO:0000256" key="3">
    <source>
        <dbReference type="ARBA" id="ARBA00022676"/>
    </source>
</evidence>
<feature type="binding site" evidence="10">
    <location>
        <position position="163"/>
    </location>
    <ligand>
        <name>UDP-N-acetyl-alpha-D-glucosamine</name>
        <dbReference type="ChEBI" id="CHEBI:57705"/>
    </ligand>
</feature>
<dbReference type="Proteomes" id="UP000731465">
    <property type="component" value="Unassembled WGS sequence"/>
</dbReference>
<dbReference type="Pfam" id="PF03033">
    <property type="entry name" value="Glyco_transf_28"/>
    <property type="match status" value="1"/>
</dbReference>
<dbReference type="GO" id="GO:0016757">
    <property type="term" value="F:glycosyltransferase activity"/>
    <property type="evidence" value="ECO:0007669"/>
    <property type="project" value="UniProtKB-KW"/>
</dbReference>
<comment type="function">
    <text evidence="10">Cell wall formation. Catalyzes the transfer of a GlcNAc subunit on undecaprenyl-pyrophosphoryl-MurNAc-pentapeptide (lipid intermediate I) to form undecaprenyl-pyrophosphoryl-MurNAc-(pentapeptide)GlcNAc (lipid intermediate II).</text>
</comment>
<evidence type="ECO:0000256" key="8">
    <source>
        <dbReference type="ARBA" id="ARBA00023306"/>
    </source>
</evidence>
<comment type="pathway">
    <text evidence="10">Cell wall biogenesis; peptidoglycan biosynthesis.</text>
</comment>
<evidence type="ECO:0000256" key="9">
    <source>
        <dbReference type="ARBA" id="ARBA00023316"/>
    </source>
</evidence>
<keyword evidence="5 10" id="KW-0133">Cell shape</keyword>
<evidence type="ECO:0000256" key="1">
    <source>
        <dbReference type="ARBA" id="ARBA00022475"/>
    </source>
</evidence>
<comment type="caution">
    <text evidence="14">The sequence shown here is derived from an EMBL/GenBank/DDBJ whole genome shotgun (WGS) entry which is preliminary data.</text>
</comment>
<keyword evidence="6 10" id="KW-0573">Peptidoglycan synthesis</keyword>
<feature type="binding site" evidence="10">
    <location>
        <position position="125"/>
    </location>
    <ligand>
        <name>UDP-N-acetyl-alpha-D-glucosamine</name>
        <dbReference type="ChEBI" id="CHEBI:57705"/>
    </ligand>
</feature>
<dbReference type="CDD" id="cd03785">
    <property type="entry name" value="GT28_MurG"/>
    <property type="match status" value="1"/>
</dbReference>
<reference evidence="14 15" key="1">
    <citation type="submission" date="2021-03" db="EMBL/GenBank/DDBJ databases">
        <title>Succinivibrio sp. nov. isolated from feces of cow.</title>
        <authorList>
            <person name="Choi J.-Y."/>
        </authorList>
    </citation>
    <scope>NUCLEOTIDE SEQUENCE [LARGE SCALE GENOMIC DNA]</scope>
    <source>
        <strain evidence="14 15">AGMB01872</strain>
    </source>
</reference>
<keyword evidence="15" id="KW-1185">Reference proteome</keyword>
<dbReference type="PANTHER" id="PTHR21015">
    <property type="entry name" value="UDP-N-ACETYLGLUCOSAMINE--N-ACETYLMURAMYL-(PENTAPEPTIDE) PYROPHOSPHORYL-UNDECAPRENOL N-ACETYLGLUCOSAMINE TRANSFERASE 1"/>
    <property type="match status" value="1"/>
</dbReference>
<feature type="binding site" evidence="10">
    <location>
        <position position="287"/>
    </location>
    <ligand>
        <name>UDP-N-acetyl-alpha-D-glucosamine</name>
        <dbReference type="ChEBI" id="CHEBI:57705"/>
    </ligand>
</feature>
<evidence type="ECO:0000313" key="15">
    <source>
        <dbReference type="Proteomes" id="UP000731465"/>
    </source>
</evidence>
<dbReference type="NCBIfam" id="TIGR01133">
    <property type="entry name" value="murG"/>
    <property type="match status" value="1"/>
</dbReference>
<organism evidence="14 15">
    <name type="scientific">Succinivibrio faecicola</name>
    <dbReference type="NCBI Taxonomy" id="2820300"/>
    <lineage>
        <taxon>Bacteria</taxon>
        <taxon>Pseudomonadati</taxon>
        <taxon>Pseudomonadota</taxon>
        <taxon>Gammaproteobacteria</taxon>
        <taxon>Aeromonadales</taxon>
        <taxon>Succinivibrionaceae</taxon>
        <taxon>Succinivibrio</taxon>
    </lineage>
</organism>
<dbReference type="SUPFAM" id="SSF53756">
    <property type="entry name" value="UDP-Glycosyltransferase/glycogen phosphorylase"/>
    <property type="match status" value="1"/>
</dbReference>
<evidence type="ECO:0000256" key="7">
    <source>
        <dbReference type="ARBA" id="ARBA00023136"/>
    </source>
</evidence>
<keyword evidence="4 10" id="KW-0808">Transferase</keyword>
<evidence type="ECO:0000256" key="5">
    <source>
        <dbReference type="ARBA" id="ARBA00022960"/>
    </source>
</evidence>
<keyword evidence="8 10" id="KW-0131">Cell cycle</keyword>
<feature type="binding site" evidence="10">
    <location>
        <begin position="261"/>
        <end position="266"/>
    </location>
    <ligand>
        <name>UDP-N-acetyl-alpha-D-glucosamine</name>
        <dbReference type="ChEBI" id="CHEBI:57705"/>
    </ligand>
</feature>
<dbReference type="InterPro" id="IPR006009">
    <property type="entry name" value="GlcNAc_MurG"/>
</dbReference>
<sequence length="354" mass="38484">MELKRVLIMAGGTGGHVFPALAIAKKLMDEGCQILWLGTRGRMEEQLVPKYGIDIEYIDVKGIRKNGVRTKLSAPFMVLKAVLQAKRVIKKFRPQVVLGMGGYASGPGGVAAYLQGIPVVLHEQNAKAGLTNRLLFKIAKRALLGFPGAFTGSKVTVVGNPVRESIVKLNELVRDFTLNPLKISIIGGSLGARALNEIVPEALMNFKSDSIKVVHQCGKGNSENVKKAYQKAAFDVSVSDFVDDMDDLYKNTDLIICRAGALTVAEVTCAGVPAIFVPLPTAVDDHQYKNASFVQKEGGAVIFRQHELTSEILFNTINDLNNNRAKLEQMSQNAKHCAKLNATEKAVEIIKELV</sequence>
<dbReference type="Pfam" id="PF04101">
    <property type="entry name" value="Glyco_tran_28_C"/>
    <property type="match status" value="1"/>
</dbReference>
<evidence type="ECO:0000313" key="14">
    <source>
        <dbReference type="EMBL" id="MBW7570118.1"/>
    </source>
</evidence>
<keyword evidence="11" id="KW-0175">Coiled coil</keyword>
<proteinExistence type="inferred from homology"/>
<dbReference type="HAMAP" id="MF_00033">
    <property type="entry name" value="MurG"/>
    <property type="match status" value="1"/>
</dbReference>
<keyword evidence="7 10" id="KW-0472">Membrane</keyword>
<feature type="binding site" evidence="10">
    <location>
        <position position="189"/>
    </location>
    <ligand>
        <name>UDP-N-acetyl-alpha-D-glucosamine</name>
        <dbReference type="ChEBI" id="CHEBI:57705"/>
    </ligand>
</feature>
<keyword evidence="1 10" id="KW-1003">Cell membrane</keyword>
<comment type="catalytic activity">
    <reaction evidence="10">
        <text>di-trans,octa-cis-undecaprenyl diphospho-N-acetyl-alpha-D-muramoyl-L-alanyl-D-glutamyl-meso-2,6-diaminopimeloyl-D-alanyl-D-alanine + UDP-N-acetyl-alpha-D-glucosamine = di-trans,octa-cis-undecaprenyl diphospho-[N-acetyl-alpha-D-glucosaminyl-(1-&gt;4)]-N-acetyl-alpha-D-muramoyl-L-alanyl-D-glutamyl-meso-2,6-diaminopimeloyl-D-alanyl-D-alanine + UDP + H(+)</text>
        <dbReference type="Rhea" id="RHEA:31227"/>
        <dbReference type="ChEBI" id="CHEBI:15378"/>
        <dbReference type="ChEBI" id="CHEBI:57705"/>
        <dbReference type="ChEBI" id="CHEBI:58223"/>
        <dbReference type="ChEBI" id="CHEBI:61387"/>
        <dbReference type="ChEBI" id="CHEBI:61388"/>
        <dbReference type="EC" id="2.4.1.227"/>
    </reaction>
</comment>
<evidence type="ECO:0000256" key="6">
    <source>
        <dbReference type="ARBA" id="ARBA00022984"/>
    </source>
</evidence>
<dbReference type="InterPro" id="IPR004276">
    <property type="entry name" value="GlycoTrans_28_N"/>
</dbReference>
<comment type="caution">
    <text evidence="10">Lacks conserved residue(s) required for the propagation of feature annotation.</text>
</comment>
<keyword evidence="9 10" id="KW-0961">Cell wall biogenesis/degradation</keyword>
<evidence type="ECO:0000259" key="12">
    <source>
        <dbReference type="Pfam" id="PF03033"/>
    </source>
</evidence>